<proteinExistence type="inferred from homology"/>
<dbReference type="InterPro" id="IPR008354">
    <property type="entry name" value="Glc-Fru_OxRdtase_bac"/>
</dbReference>
<dbReference type="GO" id="GO:0016491">
    <property type="term" value="F:oxidoreductase activity"/>
    <property type="evidence" value="ECO:0007669"/>
    <property type="project" value="UniProtKB-KW"/>
</dbReference>
<keyword evidence="2" id="KW-0560">Oxidoreductase</keyword>
<evidence type="ECO:0000313" key="6">
    <source>
        <dbReference type="EMBL" id="HIW96095.1"/>
    </source>
</evidence>
<feature type="domain" description="GFO/IDH/MocA-like oxidoreductase" evidence="5">
    <location>
        <begin position="137"/>
        <end position="252"/>
    </location>
</feature>
<feature type="compositionally biased region" description="Acidic residues" evidence="3">
    <location>
        <begin position="359"/>
        <end position="371"/>
    </location>
</feature>
<name>A0A9D1RYY6_9CORY</name>
<dbReference type="Gene3D" id="3.30.360.10">
    <property type="entry name" value="Dihydrodipicolinate Reductase, domain 2"/>
    <property type="match status" value="1"/>
</dbReference>
<dbReference type="PANTHER" id="PTHR22604:SF105">
    <property type="entry name" value="TRANS-1,2-DIHYDROBENZENE-1,2-DIOL DEHYDROGENASE"/>
    <property type="match status" value="1"/>
</dbReference>
<dbReference type="InterPro" id="IPR000683">
    <property type="entry name" value="Gfo/Idh/MocA-like_OxRdtase_N"/>
</dbReference>
<dbReference type="InterPro" id="IPR036291">
    <property type="entry name" value="NAD(P)-bd_dom_sf"/>
</dbReference>
<comment type="similarity">
    <text evidence="1">Belongs to the Gfo/Idh/MocA family.</text>
</comment>
<evidence type="ECO:0000313" key="7">
    <source>
        <dbReference type="Proteomes" id="UP000824189"/>
    </source>
</evidence>
<reference evidence="6" key="1">
    <citation type="journal article" date="2021" name="PeerJ">
        <title>Extensive microbial diversity within the chicken gut microbiome revealed by metagenomics and culture.</title>
        <authorList>
            <person name="Gilroy R."/>
            <person name="Ravi A."/>
            <person name="Getino M."/>
            <person name="Pursley I."/>
            <person name="Horton D.L."/>
            <person name="Alikhan N.F."/>
            <person name="Baker D."/>
            <person name="Gharbi K."/>
            <person name="Hall N."/>
            <person name="Watson M."/>
            <person name="Adriaenssens E.M."/>
            <person name="Foster-Nyarko E."/>
            <person name="Jarju S."/>
            <person name="Secka A."/>
            <person name="Antonio M."/>
            <person name="Oren A."/>
            <person name="Chaudhuri R.R."/>
            <person name="La Ragione R."/>
            <person name="Hildebrand F."/>
            <person name="Pallen M.J."/>
        </authorList>
    </citation>
    <scope>NUCLEOTIDE SEQUENCE</scope>
    <source>
        <strain evidence="6">4376</strain>
    </source>
</reference>
<feature type="domain" description="Gfo/Idh/MocA-like oxidoreductase N-terminal" evidence="4">
    <location>
        <begin position="11"/>
        <end position="126"/>
    </location>
</feature>
<gene>
    <name evidence="6" type="ORF">H9867_06405</name>
</gene>
<dbReference type="Pfam" id="PF22725">
    <property type="entry name" value="GFO_IDH_MocA_C3"/>
    <property type="match status" value="1"/>
</dbReference>
<dbReference type="PANTHER" id="PTHR22604">
    <property type="entry name" value="OXIDOREDUCTASES"/>
    <property type="match status" value="1"/>
</dbReference>
<evidence type="ECO:0000259" key="4">
    <source>
        <dbReference type="Pfam" id="PF01408"/>
    </source>
</evidence>
<feature type="region of interest" description="Disordered" evidence="3">
    <location>
        <begin position="331"/>
        <end position="371"/>
    </location>
</feature>
<dbReference type="SUPFAM" id="SSF55347">
    <property type="entry name" value="Glyceraldehyde-3-phosphate dehydrogenase-like, C-terminal domain"/>
    <property type="match status" value="1"/>
</dbReference>
<evidence type="ECO:0000256" key="3">
    <source>
        <dbReference type="SAM" id="MobiDB-lite"/>
    </source>
</evidence>
<evidence type="ECO:0000256" key="1">
    <source>
        <dbReference type="ARBA" id="ARBA00010928"/>
    </source>
</evidence>
<dbReference type="PRINTS" id="PR01775">
    <property type="entry name" value="GLFROXRDTASE"/>
</dbReference>
<dbReference type="GO" id="GO:0000166">
    <property type="term" value="F:nucleotide binding"/>
    <property type="evidence" value="ECO:0007669"/>
    <property type="project" value="InterPro"/>
</dbReference>
<reference evidence="6" key="2">
    <citation type="submission" date="2021-04" db="EMBL/GenBank/DDBJ databases">
        <authorList>
            <person name="Gilroy R."/>
        </authorList>
    </citation>
    <scope>NUCLEOTIDE SEQUENCE</scope>
    <source>
        <strain evidence="6">4376</strain>
    </source>
</reference>
<dbReference type="InterPro" id="IPR055170">
    <property type="entry name" value="GFO_IDH_MocA-like_dom"/>
</dbReference>
<comment type="caution">
    <text evidence="6">The sequence shown here is derived from an EMBL/GenBank/DDBJ whole genome shotgun (WGS) entry which is preliminary data.</text>
</comment>
<dbReference type="EMBL" id="DXFZ01000081">
    <property type="protein sequence ID" value="HIW96095.1"/>
    <property type="molecule type" value="Genomic_DNA"/>
</dbReference>
<dbReference type="Gene3D" id="3.40.50.720">
    <property type="entry name" value="NAD(P)-binding Rossmann-like Domain"/>
    <property type="match status" value="1"/>
</dbReference>
<sequence>MAETTFSKTYRFAVVGAGQIAQQAFIPGLEQLPEAKLVAIVTGSPEKAEAFGVPGYSYDQYSELLNSGDIDAVYVAVPVDQHREYTLPALKAGIPVLCEKPMAASVEDCQAMIEASEQSGAPLMLAYRMHHDPYTLELLDIVRSGTLGELRSFVSTFGHMINPDNHRANNGFWAGPVPDIGLYPLNLVRNLYEEEPTEVFAQGVEHEDSDLAVTPTVAVSLTFPSGKTAQFTVSYASESQQSFSLAGTKGAVYSRSAFMWGEGADLAYTLDLASAEKPETKTFLARDQFAGETRYFLQCVESGTQPEANGEEGLMDIRICEAVLKSLETGQPQNLEPAQRTRRIAADQAVSIPAPSTPGEEELTSIIPEEQ</sequence>
<dbReference type="SUPFAM" id="SSF51735">
    <property type="entry name" value="NAD(P)-binding Rossmann-fold domains"/>
    <property type="match status" value="1"/>
</dbReference>
<dbReference type="InterPro" id="IPR050984">
    <property type="entry name" value="Gfo/Idh/MocA_domain"/>
</dbReference>
<evidence type="ECO:0000259" key="5">
    <source>
        <dbReference type="Pfam" id="PF22725"/>
    </source>
</evidence>
<protein>
    <submittedName>
        <fullName evidence="6">Gfo/Idh/MocA family oxidoreductase</fullName>
    </submittedName>
</protein>
<organism evidence="6 7">
    <name type="scientific">Candidatus Corynebacterium gallistercoris</name>
    <dbReference type="NCBI Taxonomy" id="2838530"/>
    <lineage>
        <taxon>Bacteria</taxon>
        <taxon>Bacillati</taxon>
        <taxon>Actinomycetota</taxon>
        <taxon>Actinomycetes</taxon>
        <taxon>Mycobacteriales</taxon>
        <taxon>Corynebacteriaceae</taxon>
        <taxon>Corynebacterium</taxon>
    </lineage>
</organism>
<dbReference type="Pfam" id="PF01408">
    <property type="entry name" value="GFO_IDH_MocA"/>
    <property type="match status" value="1"/>
</dbReference>
<accession>A0A9D1RYY6</accession>
<dbReference type="Proteomes" id="UP000824189">
    <property type="component" value="Unassembled WGS sequence"/>
</dbReference>
<evidence type="ECO:0000256" key="2">
    <source>
        <dbReference type="ARBA" id="ARBA00023002"/>
    </source>
</evidence>
<dbReference type="AlphaFoldDB" id="A0A9D1RYY6"/>